<comment type="function">
    <text evidence="6">Choline transporter.</text>
</comment>
<organism evidence="7 8">
    <name type="scientific">Tetracentron sinense</name>
    <name type="common">Spur-leaf</name>
    <dbReference type="NCBI Taxonomy" id="13715"/>
    <lineage>
        <taxon>Eukaryota</taxon>
        <taxon>Viridiplantae</taxon>
        <taxon>Streptophyta</taxon>
        <taxon>Embryophyta</taxon>
        <taxon>Tracheophyta</taxon>
        <taxon>Spermatophyta</taxon>
        <taxon>Magnoliopsida</taxon>
        <taxon>Trochodendrales</taxon>
        <taxon>Trochodendraceae</taxon>
        <taxon>Tetracentron</taxon>
    </lineage>
</organism>
<evidence type="ECO:0000256" key="4">
    <source>
        <dbReference type="ARBA" id="ARBA00022989"/>
    </source>
</evidence>
<dbReference type="PANTHER" id="PTHR12385">
    <property type="entry name" value="CHOLINE TRANSPORTER-LIKE (SLC FAMILY 44)"/>
    <property type="match status" value="1"/>
</dbReference>
<dbReference type="PANTHER" id="PTHR12385:SF84">
    <property type="entry name" value="CHOLINE TRANSPORTER-LIKE PROTEIN"/>
    <property type="match status" value="1"/>
</dbReference>
<keyword evidence="8" id="KW-1185">Reference proteome</keyword>
<feature type="transmembrane region" description="Helical" evidence="6">
    <location>
        <begin position="188"/>
        <end position="205"/>
    </location>
</feature>
<proteinExistence type="inferred from homology"/>
<dbReference type="OrthoDB" id="44736at2759"/>
<dbReference type="Pfam" id="PF04515">
    <property type="entry name" value="Choline_transpo"/>
    <property type="match status" value="1"/>
</dbReference>
<keyword evidence="4 6" id="KW-1133">Transmembrane helix</keyword>
<feature type="transmembrane region" description="Helical" evidence="6">
    <location>
        <begin position="20"/>
        <end position="42"/>
    </location>
</feature>
<dbReference type="GO" id="GO:0022857">
    <property type="term" value="F:transmembrane transporter activity"/>
    <property type="evidence" value="ECO:0007669"/>
    <property type="project" value="UniProtKB-UniRule"/>
</dbReference>
<evidence type="ECO:0000256" key="5">
    <source>
        <dbReference type="ARBA" id="ARBA00023136"/>
    </source>
</evidence>
<name>A0A834YXF8_TETSI</name>
<comment type="similarity">
    <text evidence="2 6">Belongs to the CTL (choline transporter-like) family.</text>
</comment>
<feature type="transmembrane region" description="Helical" evidence="6">
    <location>
        <begin position="112"/>
        <end position="133"/>
    </location>
</feature>
<evidence type="ECO:0000256" key="6">
    <source>
        <dbReference type="RuleBase" id="RU368066"/>
    </source>
</evidence>
<comment type="caution">
    <text evidence="7">The sequence shown here is derived from an EMBL/GenBank/DDBJ whole genome shotgun (WGS) entry which is preliminary data.</text>
</comment>
<comment type="subcellular location">
    <subcellularLocation>
        <location evidence="6">Cell membrane</location>
        <topology evidence="6">Multi-pass membrane protein</topology>
    </subcellularLocation>
    <subcellularLocation>
        <location evidence="1">Membrane</location>
        <topology evidence="1">Multi-pass membrane protein</topology>
    </subcellularLocation>
</comment>
<dbReference type="AlphaFoldDB" id="A0A834YXF8"/>
<dbReference type="InterPro" id="IPR007603">
    <property type="entry name" value="Choline_transptr-like"/>
</dbReference>
<feature type="transmembrane region" description="Helical" evidence="6">
    <location>
        <begin position="87"/>
        <end position="106"/>
    </location>
</feature>
<evidence type="ECO:0000313" key="8">
    <source>
        <dbReference type="Proteomes" id="UP000655225"/>
    </source>
</evidence>
<feature type="transmembrane region" description="Helical" evidence="6">
    <location>
        <begin position="54"/>
        <end position="75"/>
    </location>
</feature>
<reference evidence="7 8" key="1">
    <citation type="submission" date="2020-04" db="EMBL/GenBank/DDBJ databases">
        <title>Plant Genome Project.</title>
        <authorList>
            <person name="Zhang R.-G."/>
        </authorList>
    </citation>
    <scope>NUCLEOTIDE SEQUENCE [LARGE SCALE GENOMIC DNA]</scope>
    <source>
        <strain evidence="7">YNK0</strain>
        <tissue evidence="7">Leaf</tissue>
    </source>
</reference>
<evidence type="ECO:0000256" key="3">
    <source>
        <dbReference type="ARBA" id="ARBA00022692"/>
    </source>
</evidence>
<feature type="transmembrane region" description="Helical" evidence="6">
    <location>
        <begin position="154"/>
        <end position="176"/>
    </location>
</feature>
<dbReference type="OMA" id="CRIAMAW"/>
<protein>
    <recommendedName>
        <fullName evidence="6">Choline transporter-like protein</fullName>
    </recommendedName>
</protein>
<gene>
    <name evidence="7" type="ORF">HHK36_019478</name>
</gene>
<accession>A0A834YXF8</accession>
<evidence type="ECO:0000313" key="7">
    <source>
        <dbReference type="EMBL" id="KAF8395530.1"/>
    </source>
</evidence>
<keyword evidence="3 6" id="KW-0812">Transmembrane</keyword>
<sequence length="422" mass="45815">MQAQEPTTHQKKTAEKTFKILFYLHLLLITILIFFLTIRGLISISHTHHFHPIHWYPPLLSSTACAAIAAFGWLAAARRNPSSTLKATFWLSPLLTFGAGVLLLIIGSAGALAAAAIAIIFALIQSIYACWVVPRFDYAARILSVSLSSPSAGATNLILVSITVGTVYSCFSVTGIGGATATSSRLDAIFISVILLSFAWTMHVIRNISHVAISRVGYMYFAHGMEVDTRVAFHDTIKHSLGRVCIGSAMVPVLGVVRGSARAMGLIAGDTDEFMFSCANCYAGVATRVFAYGHRWGFVHVGVYDKGFVRASVDTWEMFGRVGMESLIDSDITGSFCFLCGVAVGAMCTIVGGSWALVVDKDYATEVSIYAFLIGYFTSRITMSWPQACVSGYYVAYAEKPQSLQFDATIPKRIQELQRSQA</sequence>
<dbReference type="Proteomes" id="UP000655225">
    <property type="component" value="Unassembled WGS sequence"/>
</dbReference>
<feature type="transmembrane region" description="Helical" evidence="6">
    <location>
        <begin position="336"/>
        <end position="357"/>
    </location>
</feature>
<evidence type="ECO:0000256" key="1">
    <source>
        <dbReference type="ARBA" id="ARBA00004141"/>
    </source>
</evidence>
<dbReference type="GO" id="GO:0005886">
    <property type="term" value="C:plasma membrane"/>
    <property type="evidence" value="ECO:0007669"/>
    <property type="project" value="UniProtKB-SubCell"/>
</dbReference>
<evidence type="ECO:0000256" key="2">
    <source>
        <dbReference type="ARBA" id="ARBA00007168"/>
    </source>
</evidence>
<dbReference type="EMBL" id="JABCRI010000013">
    <property type="protein sequence ID" value="KAF8395530.1"/>
    <property type="molecule type" value="Genomic_DNA"/>
</dbReference>
<keyword evidence="5 6" id="KW-0472">Membrane</keyword>